<dbReference type="AlphaFoldDB" id="A0A916X5L0"/>
<name>A0A916X5L0_9SPHN</name>
<gene>
    <name evidence="2" type="ORF">GCM10011494_20210</name>
</gene>
<evidence type="ECO:0000256" key="1">
    <source>
        <dbReference type="SAM" id="MobiDB-lite"/>
    </source>
</evidence>
<sequence>MRTVGKSGNRNAQYGIEHPERGAGQKSQLGIADLQVALDRFGKDVDDLPVEEIQRISQRQHCKNSRFVRAGTALTAAATFV</sequence>
<evidence type="ECO:0000313" key="3">
    <source>
        <dbReference type="Proteomes" id="UP000608154"/>
    </source>
</evidence>
<feature type="region of interest" description="Disordered" evidence="1">
    <location>
        <begin position="1"/>
        <end position="27"/>
    </location>
</feature>
<comment type="caution">
    <text evidence="2">The sequence shown here is derived from an EMBL/GenBank/DDBJ whole genome shotgun (WGS) entry which is preliminary data.</text>
</comment>
<evidence type="ECO:0000313" key="2">
    <source>
        <dbReference type="EMBL" id="GGC01638.1"/>
    </source>
</evidence>
<organism evidence="2 3">
    <name type="scientific">Novosphingobium endophyticum</name>
    <dbReference type="NCBI Taxonomy" id="1955250"/>
    <lineage>
        <taxon>Bacteria</taxon>
        <taxon>Pseudomonadati</taxon>
        <taxon>Pseudomonadota</taxon>
        <taxon>Alphaproteobacteria</taxon>
        <taxon>Sphingomonadales</taxon>
        <taxon>Sphingomonadaceae</taxon>
        <taxon>Novosphingobium</taxon>
    </lineage>
</organism>
<protein>
    <submittedName>
        <fullName evidence="2">Uncharacterized protein</fullName>
    </submittedName>
</protein>
<reference evidence="2" key="1">
    <citation type="journal article" date="2014" name="Int. J. Syst. Evol. Microbiol.">
        <title>Complete genome sequence of Corynebacterium casei LMG S-19264T (=DSM 44701T), isolated from a smear-ripened cheese.</title>
        <authorList>
            <consortium name="US DOE Joint Genome Institute (JGI-PGF)"/>
            <person name="Walter F."/>
            <person name="Albersmeier A."/>
            <person name="Kalinowski J."/>
            <person name="Ruckert C."/>
        </authorList>
    </citation>
    <scope>NUCLEOTIDE SEQUENCE</scope>
    <source>
        <strain evidence="2">CGMCC 1.15095</strain>
    </source>
</reference>
<dbReference type="Proteomes" id="UP000608154">
    <property type="component" value="Unassembled WGS sequence"/>
</dbReference>
<accession>A0A916X5L0</accession>
<proteinExistence type="predicted"/>
<feature type="compositionally biased region" description="Polar residues" evidence="1">
    <location>
        <begin position="1"/>
        <end position="12"/>
    </location>
</feature>
<dbReference type="EMBL" id="BMHK01000011">
    <property type="protein sequence ID" value="GGC01638.1"/>
    <property type="molecule type" value="Genomic_DNA"/>
</dbReference>
<reference evidence="2" key="2">
    <citation type="submission" date="2020-09" db="EMBL/GenBank/DDBJ databases">
        <authorList>
            <person name="Sun Q."/>
            <person name="Zhou Y."/>
        </authorList>
    </citation>
    <scope>NUCLEOTIDE SEQUENCE</scope>
    <source>
        <strain evidence="2">CGMCC 1.15095</strain>
    </source>
</reference>
<keyword evidence="3" id="KW-1185">Reference proteome</keyword>